<dbReference type="SUPFAM" id="SSF57184">
    <property type="entry name" value="Growth factor receptor domain"/>
    <property type="match status" value="1"/>
</dbReference>
<dbReference type="PANTHER" id="PTHR47236:SF5">
    <property type="entry name" value="GENE, 32742-RELATED"/>
    <property type="match status" value="1"/>
</dbReference>
<dbReference type="SMART" id="SM01411">
    <property type="entry name" value="Ephrin_rec_like"/>
    <property type="match status" value="9"/>
</dbReference>
<name>A0ABD3MVF7_9STRA</name>
<keyword evidence="1" id="KW-0732">Signal</keyword>
<dbReference type="PANTHER" id="PTHR47236">
    <property type="entry name" value="GENE, 32742-RELATED-RELATED"/>
    <property type="match status" value="1"/>
</dbReference>
<gene>
    <name evidence="2" type="ORF">ACHAWO_010406</name>
</gene>
<feature type="signal peptide" evidence="1">
    <location>
        <begin position="1"/>
        <end position="24"/>
    </location>
</feature>
<dbReference type="Gene3D" id="2.10.50.10">
    <property type="entry name" value="Tumor Necrosis Factor Receptor, subunit A, domain 2"/>
    <property type="match status" value="1"/>
</dbReference>
<feature type="chain" id="PRO_5044818733" evidence="1">
    <location>
        <begin position="25"/>
        <end position="745"/>
    </location>
</feature>
<dbReference type="Proteomes" id="UP001530400">
    <property type="component" value="Unassembled WGS sequence"/>
</dbReference>
<dbReference type="InterPro" id="IPR009030">
    <property type="entry name" value="Growth_fac_rcpt_cys_sf"/>
</dbReference>
<protein>
    <submittedName>
        <fullName evidence="2">Uncharacterized protein</fullName>
    </submittedName>
</protein>
<reference evidence="2 3" key="1">
    <citation type="submission" date="2024-10" db="EMBL/GenBank/DDBJ databases">
        <title>Updated reference genomes for cyclostephanoid diatoms.</title>
        <authorList>
            <person name="Roberts W.R."/>
            <person name="Alverson A.J."/>
        </authorList>
    </citation>
    <scope>NUCLEOTIDE SEQUENCE [LARGE SCALE GENOMIC DNA]</scope>
    <source>
        <strain evidence="2 3">AJA010-31</strain>
    </source>
</reference>
<proteinExistence type="predicted"/>
<dbReference type="AlphaFoldDB" id="A0ABD3MVF7"/>
<keyword evidence="3" id="KW-1185">Reference proteome</keyword>
<comment type="caution">
    <text evidence="2">The sequence shown here is derived from an EMBL/GenBank/DDBJ whole genome shotgun (WGS) entry which is preliminary data.</text>
</comment>
<sequence length="745" mass="80619">MIGADSLLATILNIFLAARFYAQGHDAASDPPPLRGYNCKPNAQRPCELCPAGNYCPSKFEKLPCGAANVYCKIGSVLPTQVADGHYTINGDEEHRSDERICEAGFFCEGGIKKICPAGFFCPNNGMKSPLECGDASRFCNEGSSQPQLVAQGYYSIGDSNERKFQQEIAPLGHYAKDGILNECPEGHYGDTEGLSDDHCSGVCEAGWFCPVASISSSSSPKKVQHGYYTTKEWEPCRPGMYRDEPENDPSDLLSSVNQTREIGRCVLCPEGTFKTSQSDSIDACVPCGPKAKSTSDRVTCECHQSATQRQTLKLYFDVGSKTCIDVTNHTSLPPDTMYQPDSQLTKSGQRKCKPGSYCIEGVRFLCPAGRYGDKAGEKDSECTGPCKAGHFCPLGSSSPTQIECGDKPNVYCPESSDVPTYVSEKYYASEEDSPTKKTSQELCPPGYYCPGDGLRHKCLAGHYGINTGLTNPTCDGRCDAGYYCPAGSTLSHQIPCGNVTVICAEGSSEPQPVLRGYYSVSSSETQRGEVRYAGPNSTQDITLECEIAHFCKEGVKYQCPGGTYGSKEGAGDVSECQICPPGHYCPSYPGPPTTHETIIRCGESYLYCPQGSPEPKDVDTGHYSISNEIDPGQAHDESLEYSDRRTGQVVCPPGYYCKLGVRHKCPPGTYGEKPGQTECEICPRGFFCPLNTVNPLPCSPGAYSSGGAAECTSCEIPLTVGQEKKNRMCRDDRECCFSVFEESK</sequence>
<evidence type="ECO:0000313" key="2">
    <source>
        <dbReference type="EMBL" id="KAL3767387.1"/>
    </source>
</evidence>
<organism evidence="2 3">
    <name type="scientific">Cyclotella atomus</name>
    <dbReference type="NCBI Taxonomy" id="382360"/>
    <lineage>
        <taxon>Eukaryota</taxon>
        <taxon>Sar</taxon>
        <taxon>Stramenopiles</taxon>
        <taxon>Ochrophyta</taxon>
        <taxon>Bacillariophyta</taxon>
        <taxon>Coscinodiscophyceae</taxon>
        <taxon>Thalassiosirophycidae</taxon>
        <taxon>Stephanodiscales</taxon>
        <taxon>Stephanodiscaceae</taxon>
        <taxon>Cyclotella</taxon>
    </lineage>
</organism>
<accession>A0ABD3MVF7</accession>
<dbReference type="EMBL" id="JALLPJ020001367">
    <property type="protein sequence ID" value="KAL3767387.1"/>
    <property type="molecule type" value="Genomic_DNA"/>
</dbReference>
<evidence type="ECO:0000313" key="3">
    <source>
        <dbReference type="Proteomes" id="UP001530400"/>
    </source>
</evidence>
<evidence type="ECO:0000256" key="1">
    <source>
        <dbReference type="SAM" id="SignalP"/>
    </source>
</evidence>